<keyword evidence="2" id="KW-0378">Hydrolase</keyword>
<protein>
    <submittedName>
        <fullName evidence="5">GDSL esterase/lipase</fullName>
    </submittedName>
</protein>
<dbReference type="InterPro" id="IPR035669">
    <property type="entry name" value="SGNH_plant_lipase-like"/>
</dbReference>
<dbReference type="Gene3D" id="3.40.50.1110">
    <property type="entry name" value="SGNH hydrolase"/>
    <property type="match status" value="1"/>
</dbReference>
<dbReference type="AlphaFoldDB" id="A0AAE1Y0C3"/>
<evidence type="ECO:0000256" key="1">
    <source>
        <dbReference type="ARBA" id="ARBA00008668"/>
    </source>
</evidence>
<proteinExistence type="inferred from homology"/>
<dbReference type="Pfam" id="PF00657">
    <property type="entry name" value="Lipase_GDSL"/>
    <property type="match status" value="1"/>
</dbReference>
<feature type="chain" id="PRO_5042259748" evidence="4">
    <location>
        <begin position="23"/>
        <end position="380"/>
    </location>
</feature>
<dbReference type="EMBL" id="JACGWO010000008">
    <property type="protein sequence ID" value="KAK4421421.1"/>
    <property type="molecule type" value="Genomic_DNA"/>
</dbReference>
<evidence type="ECO:0000256" key="3">
    <source>
        <dbReference type="ARBA" id="ARBA00022963"/>
    </source>
</evidence>
<dbReference type="GO" id="GO:0016042">
    <property type="term" value="P:lipid catabolic process"/>
    <property type="evidence" value="ECO:0007669"/>
    <property type="project" value="UniProtKB-KW"/>
</dbReference>
<evidence type="ECO:0000256" key="4">
    <source>
        <dbReference type="SAM" id="SignalP"/>
    </source>
</evidence>
<feature type="signal peptide" evidence="4">
    <location>
        <begin position="1"/>
        <end position="22"/>
    </location>
</feature>
<dbReference type="PROSITE" id="PS01098">
    <property type="entry name" value="LIPASE_GDSL_SER"/>
    <property type="match status" value="1"/>
</dbReference>
<comment type="similarity">
    <text evidence="1">Belongs to the 'GDSL' lipolytic enzyme family.</text>
</comment>
<dbReference type="PANTHER" id="PTHR45648">
    <property type="entry name" value="GDSL LIPASE/ACYLHYDROLASE FAMILY PROTEIN (AFU_ORTHOLOGUE AFUA_4G14700)"/>
    <property type="match status" value="1"/>
</dbReference>
<keyword evidence="3" id="KW-0442">Lipid degradation</keyword>
<dbReference type="InterPro" id="IPR036514">
    <property type="entry name" value="SGNH_hydro_sf"/>
</dbReference>
<accession>A0AAE1Y0C3</accession>
<dbReference type="SUPFAM" id="SSF52266">
    <property type="entry name" value="SGNH hydrolase"/>
    <property type="match status" value="1"/>
</dbReference>
<dbReference type="CDD" id="cd01837">
    <property type="entry name" value="SGNH_plant_lipase_like"/>
    <property type="match status" value="1"/>
</dbReference>
<dbReference type="Proteomes" id="UP001293254">
    <property type="component" value="Unassembled WGS sequence"/>
</dbReference>
<dbReference type="InterPro" id="IPR008265">
    <property type="entry name" value="Lipase_GDSL_AS"/>
</dbReference>
<organism evidence="5 6">
    <name type="scientific">Sesamum alatum</name>
    <dbReference type="NCBI Taxonomy" id="300844"/>
    <lineage>
        <taxon>Eukaryota</taxon>
        <taxon>Viridiplantae</taxon>
        <taxon>Streptophyta</taxon>
        <taxon>Embryophyta</taxon>
        <taxon>Tracheophyta</taxon>
        <taxon>Spermatophyta</taxon>
        <taxon>Magnoliopsida</taxon>
        <taxon>eudicotyledons</taxon>
        <taxon>Gunneridae</taxon>
        <taxon>Pentapetalae</taxon>
        <taxon>asterids</taxon>
        <taxon>lamiids</taxon>
        <taxon>Lamiales</taxon>
        <taxon>Pedaliaceae</taxon>
        <taxon>Sesamum</taxon>
    </lineage>
</organism>
<reference evidence="5" key="1">
    <citation type="submission" date="2020-06" db="EMBL/GenBank/DDBJ databases">
        <authorList>
            <person name="Li T."/>
            <person name="Hu X."/>
            <person name="Zhang T."/>
            <person name="Song X."/>
            <person name="Zhang H."/>
            <person name="Dai N."/>
            <person name="Sheng W."/>
            <person name="Hou X."/>
            <person name="Wei L."/>
        </authorList>
    </citation>
    <scope>NUCLEOTIDE SEQUENCE</scope>
    <source>
        <strain evidence="5">3651</strain>
        <tissue evidence="5">Leaf</tissue>
    </source>
</reference>
<dbReference type="InterPro" id="IPR001087">
    <property type="entry name" value="GDSL"/>
</dbReference>
<evidence type="ECO:0000256" key="2">
    <source>
        <dbReference type="ARBA" id="ARBA00022801"/>
    </source>
</evidence>
<evidence type="ECO:0000313" key="5">
    <source>
        <dbReference type="EMBL" id="KAK4421421.1"/>
    </source>
</evidence>
<keyword evidence="3" id="KW-0443">Lipid metabolism</keyword>
<keyword evidence="4" id="KW-0732">Signal</keyword>
<gene>
    <name evidence="5" type="ORF">Salat_2092600</name>
</gene>
<evidence type="ECO:0000313" key="6">
    <source>
        <dbReference type="Proteomes" id="UP001293254"/>
    </source>
</evidence>
<dbReference type="GO" id="GO:0016298">
    <property type="term" value="F:lipase activity"/>
    <property type="evidence" value="ECO:0007669"/>
    <property type="project" value="InterPro"/>
</dbReference>
<name>A0AAE1Y0C3_9LAMI</name>
<dbReference type="PANTHER" id="PTHR45648:SF5">
    <property type="entry name" value="OS04G0577300 PROTEIN"/>
    <property type="match status" value="1"/>
</dbReference>
<comment type="caution">
    <text evidence="5">The sequence shown here is derived from an EMBL/GenBank/DDBJ whole genome shotgun (WGS) entry which is preliminary data.</text>
</comment>
<keyword evidence="6" id="KW-1185">Reference proteome</keyword>
<reference evidence="5" key="2">
    <citation type="journal article" date="2024" name="Plant">
        <title>Genomic evolution and insights into agronomic trait innovations of Sesamum species.</title>
        <authorList>
            <person name="Miao H."/>
            <person name="Wang L."/>
            <person name="Qu L."/>
            <person name="Liu H."/>
            <person name="Sun Y."/>
            <person name="Le M."/>
            <person name="Wang Q."/>
            <person name="Wei S."/>
            <person name="Zheng Y."/>
            <person name="Lin W."/>
            <person name="Duan Y."/>
            <person name="Cao H."/>
            <person name="Xiong S."/>
            <person name="Wang X."/>
            <person name="Wei L."/>
            <person name="Li C."/>
            <person name="Ma Q."/>
            <person name="Ju M."/>
            <person name="Zhao R."/>
            <person name="Li G."/>
            <person name="Mu C."/>
            <person name="Tian Q."/>
            <person name="Mei H."/>
            <person name="Zhang T."/>
            <person name="Gao T."/>
            <person name="Zhang H."/>
        </authorList>
    </citation>
    <scope>NUCLEOTIDE SEQUENCE</scope>
    <source>
        <strain evidence="5">3651</strain>
    </source>
</reference>
<sequence length="380" mass="41021">MLPSIFSLLTLFLHFQFAPSYCFTLFLFGDSLVDAGNNNYLFTLSKADSPPYGIDFTPSGGRPTGRFTNGRTIADIVGEGVGAKSFPQPYLGPNSAANAFNIGINYASGASGILDATGTLFIGRLPLNEQISNFARTREYVVNVVGENNTSNLLKDAIFSVAIGSNDVINYFQQSIPFLGGAVSPAVFQDFMVSNLTMQLKRLHSLGARKLVVVGLGPLGCIPFIRAINLIPTGQCSAAVNAFATAYNLRLKHELHDMNLHLGLMLSLSTPIPTTFSLKSSPTIVTMIITEADGIFALPAGFENSDGPCCGGYVPPFFCYKGKDASTTSALCDDRKAYVFWDAYHPTEAANLIVAQRLLDGDTSYCSPINIRQLYHHDFT</sequence>
<dbReference type="InterPro" id="IPR051058">
    <property type="entry name" value="GDSL_Est/Lipase"/>
</dbReference>